<reference evidence="5" key="1">
    <citation type="submission" date="2022-12" db="EMBL/GenBank/DDBJ databases">
        <title>Chromosome-level genome assembly of the bean flower thrips Megalurothrips usitatus.</title>
        <authorList>
            <person name="Ma L."/>
            <person name="Liu Q."/>
            <person name="Li H."/>
            <person name="Cai W."/>
        </authorList>
    </citation>
    <scope>NUCLEOTIDE SEQUENCE</scope>
    <source>
        <strain evidence="5">Cailab_2022a</strain>
    </source>
</reference>
<dbReference type="PANTHER" id="PTHR11008:SF39">
    <property type="entry name" value="CIRCADIAN CLOCK-CONTROLLED PROTEIN-LIKE PROTEIN"/>
    <property type="match status" value="1"/>
</dbReference>
<dbReference type="Proteomes" id="UP001075354">
    <property type="component" value="Chromosome 4"/>
</dbReference>
<dbReference type="PANTHER" id="PTHR11008">
    <property type="entry name" value="PROTEIN TAKEOUT-LIKE PROTEIN"/>
    <property type="match status" value="1"/>
</dbReference>
<dbReference type="Pfam" id="PF06585">
    <property type="entry name" value="JHBP"/>
    <property type="match status" value="1"/>
</dbReference>
<evidence type="ECO:0000313" key="6">
    <source>
        <dbReference type="Proteomes" id="UP001075354"/>
    </source>
</evidence>
<dbReference type="GO" id="GO:0005615">
    <property type="term" value="C:extracellular space"/>
    <property type="evidence" value="ECO:0007669"/>
    <property type="project" value="TreeGrafter"/>
</dbReference>
<dbReference type="FunFam" id="3.15.10.30:FF:000001">
    <property type="entry name" value="Takeout-like protein 1"/>
    <property type="match status" value="1"/>
</dbReference>
<gene>
    <name evidence="5" type="ORF">ONE63_007035</name>
</gene>
<feature type="chain" id="PRO_5043339207" description="Protein takeout-like" evidence="4">
    <location>
        <begin position="22"/>
        <end position="256"/>
    </location>
</feature>
<dbReference type="EMBL" id="JAPTSV010000004">
    <property type="protein sequence ID" value="KAJ1528640.1"/>
    <property type="molecule type" value="Genomic_DNA"/>
</dbReference>
<keyword evidence="1 4" id="KW-0732">Signal</keyword>
<evidence type="ECO:0000313" key="5">
    <source>
        <dbReference type="EMBL" id="KAJ1528640.1"/>
    </source>
</evidence>
<dbReference type="GO" id="GO:0007623">
    <property type="term" value="P:circadian rhythm"/>
    <property type="evidence" value="ECO:0007669"/>
    <property type="project" value="UniProtKB-ARBA"/>
</dbReference>
<comment type="similarity">
    <text evidence="3">Belongs to the TO family.</text>
</comment>
<keyword evidence="2" id="KW-0090">Biological rhythms</keyword>
<sequence>MKTATVLAACALLAALAATRAQQPLLSAASYIKVCKKNDPKIADCIKDSIEGLRPQLKAGIPELEVPAMEPLHLREINVTPVQNSRLPRFKAVGHNVDARGVSDFKIHKIEVDLDTNTYRASIEIPYIRFDGEYEVNVNVLALPIKTRGPMTGNTTDAYGEATLQGHIETRDGQRYLKFDKLDVDIALANYHIYLGNLFGNDPVLSESVNQAINANNKEFIKVIKPIIDATASKMLLRVANQITEHFTYDQLFPAN</sequence>
<evidence type="ECO:0000256" key="3">
    <source>
        <dbReference type="ARBA" id="ARBA00060902"/>
    </source>
</evidence>
<organism evidence="5 6">
    <name type="scientific">Megalurothrips usitatus</name>
    <name type="common">bean blossom thrips</name>
    <dbReference type="NCBI Taxonomy" id="439358"/>
    <lineage>
        <taxon>Eukaryota</taxon>
        <taxon>Metazoa</taxon>
        <taxon>Ecdysozoa</taxon>
        <taxon>Arthropoda</taxon>
        <taxon>Hexapoda</taxon>
        <taxon>Insecta</taxon>
        <taxon>Pterygota</taxon>
        <taxon>Neoptera</taxon>
        <taxon>Paraneoptera</taxon>
        <taxon>Thysanoptera</taxon>
        <taxon>Terebrantia</taxon>
        <taxon>Thripoidea</taxon>
        <taxon>Thripidae</taxon>
        <taxon>Megalurothrips</taxon>
    </lineage>
</organism>
<proteinExistence type="inferred from homology"/>
<dbReference type="InterPro" id="IPR038606">
    <property type="entry name" value="To_sf"/>
</dbReference>
<keyword evidence="6" id="KW-1185">Reference proteome</keyword>
<protein>
    <recommendedName>
        <fullName evidence="7">Protein takeout-like</fullName>
    </recommendedName>
</protein>
<accession>A0AAV7XTA7</accession>
<dbReference type="InterPro" id="IPR010562">
    <property type="entry name" value="Haemolymph_juvenile_hormone-bd"/>
</dbReference>
<evidence type="ECO:0008006" key="7">
    <source>
        <dbReference type="Google" id="ProtNLM"/>
    </source>
</evidence>
<evidence type="ECO:0000256" key="1">
    <source>
        <dbReference type="ARBA" id="ARBA00022729"/>
    </source>
</evidence>
<feature type="signal peptide" evidence="4">
    <location>
        <begin position="1"/>
        <end position="21"/>
    </location>
</feature>
<name>A0AAV7XTA7_9NEOP</name>
<evidence type="ECO:0000256" key="2">
    <source>
        <dbReference type="ARBA" id="ARBA00023108"/>
    </source>
</evidence>
<dbReference type="Gene3D" id="3.15.10.30">
    <property type="entry name" value="Haemolymph juvenile hormone binding protein"/>
    <property type="match status" value="1"/>
</dbReference>
<evidence type="ECO:0000256" key="4">
    <source>
        <dbReference type="SAM" id="SignalP"/>
    </source>
</evidence>
<dbReference type="SMART" id="SM00700">
    <property type="entry name" value="JHBP"/>
    <property type="match status" value="1"/>
</dbReference>
<dbReference type="AlphaFoldDB" id="A0AAV7XTA7"/>
<comment type="caution">
    <text evidence="5">The sequence shown here is derived from an EMBL/GenBank/DDBJ whole genome shotgun (WGS) entry which is preliminary data.</text>
</comment>